<evidence type="ECO:0000256" key="1">
    <source>
        <dbReference type="SAM" id="SignalP"/>
    </source>
</evidence>
<dbReference type="AlphaFoldDB" id="A0A6A6B8H7"/>
<dbReference type="RefSeq" id="XP_033395571.1">
    <property type="nucleotide sequence ID" value="XM_033546860.1"/>
</dbReference>
<dbReference type="GeneID" id="54304367"/>
<dbReference type="Proteomes" id="UP000799438">
    <property type="component" value="Unassembled WGS sequence"/>
</dbReference>
<keyword evidence="3" id="KW-1185">Reference proteome</keyword>
<sequence length="224" mass="23616">MMNNKALALLGALAATATAQSENIRFGSAYSLGATNSYIVEAETTIYPGKTHSPAQDRLALWPGMGTDSGDLIQAIVLSTDKQDGECGGTNDQWCVFASVLQGSQISGDSVPVDAGLGITIKYAYDDSSKNYTQTVTVDGKVISSLESSSGKAIGWGTAVEAQNDLSGTVTAHSYEKTTIKLAEADLAFKDTLVLNEADASDMITSDNGKTWTIEKINIHDSQF</sequence>
<evidence type="ECO:0000313" key="3">
    <source>
        <dbReference type="Proteomes" id="UP000799438"/>
    </source>
</evidence>
<reference evidence="2" key="1">
    <citation type="journal article" date="2020" name="Stud. Mycol.">
        <title>101 Dothideomycetes genomes: a test case for predicting lifestyles and emergence of pathogens.</title>
        <authorList>
            <person name="Haridas S."/>
            <person name="Albert R."/>
            <person name="Binder M."/>
            <person name="Bloem J."/>
            <person name="Labutti K."/>
            <person name="Salamov A."/>
            <person name="Andreopoulos B."/>
            <person name="Baker S."/>
            <person name="Barry K."/>
            <person name="Bills G."/>
            <person name="Bluhm B."/>
            <person name="Cannon C."/>
            <person name="Castanera R."/>
            <person name="Culley D."/>
            <person name="Daum C."/>
            <person name="Ezra D."/>
            <person name="Gonzalez J."/>
            <person name="Henrissat B."/>
            <person name="Kuo A."/>
            <person name="Liang C."/>
            <person name="Lipzen A."/>
            <person name="Lutzoni F."/>
            <person name="Magnuson J."/>
            <person name="Mondo S."/>
            <person name="Nolan M."/>
            <person name="Ohm R."/>
            <person name="Pangilinan J."/>
            <person name="Park H.-J."/>
            <person name="Ramirez L."/>
            <person name="Alfaro M."/>
            <person name="Sun H."/>
            <person name="Tritt A."/>
            <person name="Yoshinaga Y."/>
            <person name="Zwiers L.-H."/>
            <person name="Turgeon B."/>
            <person name="Goodwin S."/>
            <person name="Spatafora J."/>
            <person name="Crous P."/>
            <person name="Grigoriev I."/>
        </authorList>
    </citation>
    <scope>NUCLEOTIDE SEQUENCE</scope>
    <source>
        <strain evidence="2">CBS 121167</strain>
    </source>
</reference>
<feature type="signal peptide" evidence="1">
    <location>
        <begin position="1"/>
        <end position="19"/>
    </location>
</feature>
<feature type="chain" id="PRO_5025409534" evidence="1">
    <location>
        <begin position="20"/>
        <end position="224"/>
    </location>
</feature>
<keyword evidence="1" id="KW-0732">Signal</keyword>
<organism evidence="2 3">
    <name type="scientific">Aplosporella prunicola CBS 121167</name>
    <dbReference type="NCBI Taxonomy" id="1176127"/>
    <lineage>
        <taxon>Eukaryota</taxon>
        <taxon>Fungi</taxon>
        <taxon>Dikarya</taxon>
        <taxon>Ascomycota</taxon>
        <taxon>Pezizomycotina</taxon>
        <taxon>Dothideomycetes</taxon>
        <taxon>Dothideomycetes incertae sedis</taxon>
        <taxon>Botryosphaeriales</taxon>
        <taxon>Aplosporellaceae</taxon>
        <taxon>Aplosporella</taxon>
    </lineage>
</organism>
<gene>
    <name evidence="2" type="ORF">K452DRAFT_56816</name>
</gene>
<accession>A0A6A6B8H7</accession>
<protein>
    <submittedName>
        <fullName evidence="2">Uncharacterized protein</fullName>
    </submittedName>
</protein>
<name>A0A6A6B8H7_9PEZI</name>
<evidence type="ECO:0000313" key="2">
    <source>
        <dbReference type="EMBL" id="KAF2139858.1"/>
    </source>
</evidence>
<dbReference type="EMBL" id="ML995491">
    <property type="protein sequence ID" value="KAF2139858.1"/>
    <property type="molecule type" value="Genomic_DNA"/>
</dbReference>
<proteinExistence type="predicted"/>
<dbReference type="OrthoDB" id="5086500at2759"/>